<organism evidence="1">
    <name type="scientific">bioreactor metagenome</name>
    <dbReference type="NCBI Taxonomy" id="1076179"/>
    <lineage>
        <taxon>unclassified sequences</taxon>
        <taxon>metagenomes</taxon>
        <taxon>ecological metagenomes</taxon>
    </lineage>
</organism>
<name>A0A645EP14_9ZZZZ</name>
<comment type="caution">
    <text evidence="1">The sequence shown here is derived from an EMBL/GenBank/DDBJ whole genome shotgun (WGS) entry which is preliminary data.</text>
</comment>
<dbReference type="EMBL" id="VSSQ01049666">
    <property type="protein sequence ID" value="MPN03741.1"/>
    <property type="molecule type" value="Genomic_DNA"/>
</dbReference>
<sequence>MFADVFAARTPPRMADLQKAFGAVLVNCIRQFLHAGNVFIIVDYQHIGGISAQRGIYAGNLHHDQPHAPFGARFIVIDHGIVDKARVALIHAHRRHDNAVF</sequence>
<dbReference type="AlphaFoldDB" id="A0A645EP14"/>
<reference evidence="1" key="1">
    <citation type="submission" date="2019-08" db="EMBL/GenBank/DDBJ databases">
        <authorList>
            <person name="Kucharzyk K."/>
            <person name="Murdoch R.W."/>
            <person name="Higgins S."/>
            <person name="Loffler F."/>
        </authorList>
    </citation>
    <scope>NUCLEOTIDE SEQUENCE</scope>
</reference>
<gene>
    <name evidence="1" type="ORF">SDC9_150973</name>
</gene>
<proteinExistence type="predicted"/>
<protein>
    <submittedName>
        <fullName evidence="1">Uncharacterized protein</fullName>
    </submittedName>
</protein>
<accession>A0A645EP14</accession>
<evidence type="ECO:0000313" key="1">
    <source>
        <dbReference type="EMBL" id="MPN03741.1"/>
    </source>
</evidence>